<evidence type="ECO:0000256" key="1">
    <source>
        <dbReference type="SAM" id="SignalP"/>
    </source>
</evidence>
<dbReference type="AlphaFoldDB" id="A0A8H7WIM8"/>
<keyword evidence="1" id="KW-0732">Signal</keyword>
<proteinExistence type="predicted"/>
<feature type="chain" id="PRO_5034150325" evidence="1">
    <location>
        <begin position="20"/>
        <end position="168"/>
    </location>
</feature>
<gene>
    <name evidence="2" type="ORF">IFR04_001523</name>
</gene>
<comment type="caution">
    <text evidence="2">The sequence shown here is derived from an EMBL/GenBank/DDBJ whole genome shotgun (WGS) entry which is preliminary data.</text>
</comment>
<accession>A0A8H7WIM8</accession>
<organism evidence="2 3">
    <name type="scientific">Cadophora malorum</name>
    <dbReference type="NCBI Taxonomy" id="108018"/>
    <lineage>
        <taxon>Eukaryota</taxon>
        <taxon>Fungi</taxon>
        <taxon>Dikarya</taxon>
        <taxon>Ascomycota</taxon>
        <taxon>Pezizomycotina</taxon>
        <taxon>Leotiomycetes</taxon>
        <taxon>Helotiales</taxon>
        <taxon>Ploettnerulaceae</taxon>
        <taxon>Cadophora</taxon>
    </lineage>
</organism>
<feature type="signal peptide" evidence="1">
    <location>
        <begin position="1"/>
        <end position="19"/>
    </location>
</feature>
<dbReference type="OrthoDB" id="2507450at2759"/>
<reference evidence="2" key="1">
    <citation type="submission" date="2021-02" db="EMBL/GenBank/DDBJ databases">
        <title>Genome sequence Cadophora malorum strain M34.</title>
        <authorList>
            <person name="Stefanovic E."/>
            <person name="Vu D."/>
            <person name="Scully C."/>
            <person name="Dijksterhuis J."/>
            <person name="Roader J."/>
            <person name="Houbraken J."/>
        </authorList>
    </citation>
    <scope>NUCLEOTIDE SEQUENCE</scope>
    <source>
        <strain evidence="2">M34</strain>
    </source>
</reference>
<protein>
    <submittedName>
        <fullName evidence="2">Uncharacterized protein</fullName>
    </submittedName>
</protein>
<dbReference type="EMBL" id="JAFJYH010000011">
    <property type="protein sequence ID" value="KAG4425373.1"/>
    <property type="molecule type" value="Genomic_DNA"/>
</dbReference>
<sequence length="168" mass="17335">MHITSISFAVANLAIRVLAGPDLAINFPGFLRTRADIGNLQTFTAALGAIPADPITSTTDPKRPFQVGDETFTDFRTAATRSCNLQHNKCAELANSKDGSNVDGIKVGDCDDQQTECQAAAKAGPGTGAGTPSASAVVQDTGSAAVSVAAAEATLHSSDENFLYFCDP</sequence>
<keyword evidence="3" id="KW-1185">Reference proteome</keyword>
<evidence type="ECO:0000313" key="3">
    <source>
        <dbReference type="Proteomes" id="UP000664132"/>
    </source>
</evidence>
<name>A0A8H7WIM8_9HELO</name>
<dbReference type="Proteomes" id="UP000664132">
    <property type="component" value="Unassembled WGS sequence"/>
</dbReference>
<evidence type="ECO:0000313" key="2">
    <source>
        <dbReference type="EMBL" id="KAG4425373.1"/>
    </source>
</evidence>